<dbReference type="EMBL" id="JANRMS010000415">
    <property type="protein sequence ID" value="KAJ3540284.1"/>
    <property type="molecule type" value="Genomic_DNA"/>
</dbReference>
<organism evidence="1 2">
    <name type="scientific">Fusarium decemcellulare</name>
    <dbReference type="NCBI Taxonomy" id="57161"/>
    <lineage>
        <taxon>Eukaryota</taxon>
        <taxon>Fungi</taxon>
        <taxon>Dikarya</taxon>
        <taxon>Ascomycota</taxon>
        <taxon>Pezizomycotina</taxon>
        <taxon>Sordariomycetes</taxon>
        <taxon>Hypocreomycetidae</taxon>
        <taxon>Hypocreales</taxon>
        <taxon>Nectriaceae</taxon>
        <taxon>Fusarium</taxon>
        <taxon>Fusarium decemcellulare species complex</taxon>
    </lineage>
</organism>
<keyword evidence="2" id="KW-1185">Reference proteome</keyword>
<dbReference type="Proteomes" id="UP001148629">
    <property type="component" value="Unassembled WGS sequence"/>
</dbReference>
<evidence type="ECO:0000313" key="1">
    <source>
        <dbReference type="EMBL" id="KAJ3540284.1"/>
    </source>
</evidence>
<comment type="caution">
    <text evidence="1">The sequence shown here is derived from an EMBL/GenBank/DDBJ whole genome shotgun (WGS) entry which is preliminary data.</text>
</comment>
<gene>
    <name evidence="1" type="ORF">NM208_g5127</name>
</gene>
<sequence>MLFHFTILVVLTASGRAAAMTNRPSSNYWNGFSKLKTLFVFGDSYSRTGFDPSDEDQPSVLNPLGNPPFPGRTSANGPNWVGYLTASFNESVVLAYNFAASGATLDISIVNNNDYDVIHEIDEGFTPYYKKGETFDADTSLFAIWIGINDIANSYLDQDTDVHGEIFKSFRYRIETLYNSGARNFLLLTVPPLQRAPRITGSSASASRIPLIANATMDWNSRIWTLQKRIQYLHSGASTFVYNSYPLFQKVIEDPLQFEETSVYKNTATYCSAYQSGTEDMDTKLDECEHAANEYLWLNSFHPTSPMHKLLAKEVANYLKTE</sequence>
<accession>A0ACC1SIF0</accession>
<name>A0ACC1SIF0_9HYPO</name>
<reference evidence="1" key="1">
    <citation type="submission" date="2022-08" db="EMBL/GenBank/DDBJ databases">
        <title>Genome Sequence of Fusarium decemcellulare.</title>
        <authorList>
            <person name="Buettner E."/>
        </authorList>
    </citation>
    <scope>NUCLEOTIDE SEQUENCE</scope>
    <source>
        <strain evidence="1">Babe19</strain>
    </source>
</reference>
<evidence type="ECO:0000313" key="2">
    <source>
        <dbReference type="Proteomes" id="UP001148629"/>
    </source>
</evidence>
<protein>
    <submittedName>
        <fullName evidence="1">Uncharacterized protein</fullName>
    </submittedName>
</protein>
<proteinExistence type="predicted"/>